<evidence type="ECO:0000256" key="1">
    <source>
        <dbReference type="ARBA" id="ARBA00005336"/>
    </source>
</evidence>
<gene>
    <name evidence="7" type="primary">bglX_5</name>
    <name evidence="7" type="ORF">NCTC12123_06142</name>
</gene>
<organism evidence="7 8">
    <name type="scientific">Enterobacter asburiae</name>
    <dbReference type="NCBI Taxonomy" id="61645"/>
    <lineage>
        <taxon>Bacteria</taxon>
        <taxon>Pseudomonadati</taxon>
        <taxon>Pseudomonadota</taxon>
        <taxon>Gammaproteobacteria</taxon>
        <taxon>Enterobacterales</taxon>
        <taxon>Enterobacteriaceae</taxon>
        <taxon>Enterobacter</taxon>
        <taxon>Enterobacter cloacae complex</taxon>
    </lineage>
</organism>
<proteinExistence type="inferred from homology"/>
<evidence type="ECO:0000313" key="8">
    <source>
        <dbReference type="Proteomes" id="UP000255163"/>
    </source>
</evidence>
<evidence type="ECO:0000256" key="4">
    <source>
        <dbReference type="ARBA" id="ARBA00032194"/>
    </source>
</evidence>
<keyword evidence="2 7" id="KW-0378">Hydrolase</keyword>
<sequence length="101" mass="11282">MSAPTLKRDGKVTASVEVTNTGKREGATVIQMYVQDVTASMSRPVKQLRGFEKVNLKPGETQTISFPIDVEALKFWNQQMKYDAEPGKFNVFIGGGFRPRE</sequence>
<dbReference type="PANTHER" id="PTHR42715:SF3">
    <property type="entry name" value="BETA-GLUCOSIDASE B-RELATED"/>
    <property type="match status" value="1"/>
</dbReference>
<evidence type="ECO:0000256" key="3">
    <source>
        <dbReference type="ARBA" id="ARBA00031448"/>
    </source>
</evidence>
<evidence type="ECO:0000256" key="5">
    <source>
        <dbReference type="ARBA" id="ARBA00032594"/>
    </source>
</evidence>
<keyword evidence="7" id="KW-0326">Glycosidase</keyword>
<dbReference type="Pfam" id="PF14310">
    <property type="entry name" value="Fn3-like"/>
    <property type="match status" value="1"/>
</dbReference>
<evidence type="ECO:0000259" key="6">
    <source>
        <dbReference type="SMART" id="SM01217"/>
    </source>
</evidence>
<comment type="similarity">
    <text evidence="1">Belongs to the glycosyl hydrolase 3 family.</text>
</comment>
<reference evidence="7 8" key="1">
    <citation type="submission" date="2018-06" db="EMBL/GenBank/DDBJ databases">
        <authorList>
            <consortium name="Pathogen Informatics"/>
            <person name="Doyle S."/>
        </authorList>
    </citation>
    <scope>NUCLEOTIDE SEQUENCE [LARGE SCALE GENOMIC DNA]</scope>
    <source>
        <strain evidence="7 8">NCTC12123</strain>
    </source>
</reference>
<dbReference type="SMART" id="SM01217">
    <property type="entry name" value="Fn3_like"/>
    <property type="match status" value="1"/>
</dbReference>
<dbReference type="FunFam" id="2.60.40.10:FF:000495">
    <property type="entry name" value="Periplasmic beta-glucosidase"/>
    <property type="match status" value="1"/>
</dbReference>
<dbReference type="InterPro" id="IPR026891">
    <property type="entry name" value="Fn3-like"/>
</dbReference>
<evidence type="ECO:0000256" key="2">
    <source>
        <dbReference type="ARBA" id="ARBA00022801"/>
    </source>
</evidence>
<dbReference type="GO" id="GO:0008422">
    <property type="term" value="F:beta-glucosidase activity"/>
    <property type="evidence" value="ECO:0007669"/>
    <property type="project" value="TreeGrafter"/>
</dbReference>
<dbReference type="InterPro" id="IPR050288">
    <property type="entry name" value="Cellulose_deg_GH3"/>
</dbReference>
<accession>A0A376FPF3</accession>
<dbReference type="Proteomes" id="UP000255163">
    <property type="component" value="Unassembled WGS sequence"/>
</dbReference>
<dbReference type="GO" id="GO:0009251">
    <property type="term" value="P:glucan catabolic process"/>
    <property type="evidence" value="ECO:0007669"/>
    <property type="project" value="TreeGrafter"/>
</dbReference>
<feature type="domain" description="Fibronectin type III-like" evidence="6">
    <location>
        <begin position="28"/>
        <end position="97"/>
    </location>
</feature>
<dbReference type="EMBL" id="UFYI01000007">
    <property type="protein sequence ID" value="STD27483.1"/>
    <property type="molecule type" value="Genomic_DNA"/>
</dbReference>
<dbReference type="InterPro" id="IPR013783">
    <property type="entry name" value="Ig-like_fold"/>
</dbReference>
<evidence type="ECO:0000313" key="7">
    <source>
        <dbReference type="EMBL" id="STD27483.1"/>
    </source>
</evidence>
<protein>
    <recommendedName>
        <fullName evidence="5">Beta-D-glucoside glucohydrolase</fullName>
    </recommendedName>
    <alternativeName>
        <fullName evidence="3">Cellobiase</fullName>
    </alternativeName>
    <alternativeName>
        <fullName evidence="4">Gentiobiase</fullName>
    </alternativeName>
</protein>
<name>A0A376FPF3_ENTAS</name>
<dbReference type="AlphaFoldDB" id="A0A376FPF3"/>
<dbReference type="PANTHER" id="PTHR42715">
    <property type="entry name" value="BETA-GLUCOSIDASE"/>
    <property type="match status" value="1"/>
</dbReference>
<dbReference type="Gene3D" id="2.60.40.10">
    <property type="entry name" value="Immunoglobulins"/>
    <property type="match status" value="1"/>
</dbReference>